<dbReference type="GO" id="GO:0071978">
    <property type="term" value="P:bacterial-type flagellum-dependent swarming motility"/>
    <property type="evidence" value="ECO:0007669"/>
    <property type="project" value="TreeGrafter"/>
</dbReference>
<dbReference type="InterPro" id="IPR019776">
    <property type="entry name" value="Flagellar_basal_body_rod_CS"/>
</dbReference>
<dbReference type="InterPro" id="IPR020013">
    <property type="entry name" value="Flagellar_FlgE/F/G"/>
</dbReference>
<dbReference type="Pfam" id="PF00460">
    <property type="entry name" value="Flg_bb_rod"/>
    <property type="match status" value="1"/>
</dbReference>
<comment type="function">
    <text evidence="5">A flexible structure which links the flagellar filament to the drive apparatus in the basal body.</text>
</comment>
<dbReference type="InterPro" id="IPR001444">
    <property type="entry name" value="Flag_bb_rod_N"/>
</dbReference>
<organism evidence="10 11">
    <name type="scientific">Candidatus Liberibacter solanacearum</name>
    <dbReference type="NCBI Taxonomy" id="556287"/>
    <lineage>
        <taxon>Bacteria</taxon>
        <taxon>Pseudomonadati</taxon>
        <taxon>Pseudomonadota</taxon>
        <taxon>Alphaproteobacteria</taxon>
        <taxon>Hyphomicrobiales</taxon>
        <taxon>Rhizobiaceae</taxon>
        <taxon>Liberibacter</taxon>
    </lineage>
</organism>
<dbReference type="SUPFAM" id="SSF117143">
    <property type="entry name" value="Flagellar hook protein flgE"/>
    <property type="match status" value="1"/>
</dbReference>
<evidence type="ECO:0000256" key="1">
    <source>
        <dbReference type="ARBA" id="ARBA00004117"/>
    </source>
</evidence>
<dbReference type="PANTHER" id="PTHR30435:SF1">
    <property type="entry name" value="FLAGELLAR HOOK PROTEIN FLGE"/>
    <property type="match status" value="1"/>
</dbReference>
<dbReference type="NCBIfam" id="TIGR03506">
    <property type="entry name" value="FlgEFG_subfam"/>
    <property type="match status" value="1"/>
</dbReference>
<evidence type="ECO:0000256" key="3">
    <source>
        <dbReference type="ARBA" id="ARBA00019015"/>
    </source>
</evidence>
<keyword evidence="10" id="KW-0969">Cilium</keyword>
<dbReference type="OrthoDB" id="8372879at2"/>
<feature type="domain" description="Flagellar basal body rod protein N-terminal" evidence="6">
    <location>
        <begin position="7"/>
        <end position="37"/>
    </location>
</feature>
<comment type="subcellular location">
    <subcellularLocation>
        <location evidence="1 5">Bacterial flagellum basal body</location>
    </subcellularLocation>
</comment>
<dbReference type="InterPro" id="IPR037925">
    <property type="entry name" value="FlgE/F/G-like"/>
</dbReference>
<dbReference type="Pfam" id="PF22692">
    <property type="entry name" value="LlgE_F_G_D1"/>
    <property type="match status" value="1"/>
</dbReference>
<gene>
    <name evidence="10" type="ORF">AYO25_03900</name>
</gene>
<evidence type="ECO:0000259" key="8">
    <source>
        <dbReference type="Pfam" id="PF07559"/>
    </source>
</evidence>
<evidence type="ECO:0000313" key="11">
    <source>
        <dbReference type="Proteomes" id="UP000189542"/>
    </source>
</evidence>
<dbReference type="RefSeq" id="WP_076969576.1">
    <property type="nucleotide sequence ID" value="NZ_LVWB01000013.1"/>
</dbReference>
<dbReference type="PANTHER" id="PTHR30435">
    <property type="entry name" value="FLAGELLAR PROTEIN"/>
    <property type="match status" value="1"/>
</dbReference>
<protein>
    <recommendedName>
        <fullName evidence="3 5">Flagellar hook protein FlgE</fullName>
    </recommendedName>
</protein>
<dbReference type="Pfam" id="PF06429">
    <property type="entry name" value="Flg_bbr_C"/>
    <property type="match status" value="1"/>
</dbReference>
<dbReference type="InterPro" id="IPR010930">
    <property type="entry name" value="Flg_bb/hook_C_dom"/>
</dbReference>
<dbReference type="GO" id="GO:0009425">
    <property type="term" value="C:bacterial-type flagellum basal body"/>
    <property type="evidence" value="ECO:0007669"/>
    <property type="project" value="UniProtKB-SubCell"/>
</dbReference>
<dbReference type="AlphaFoldDB" id="A0A1V2N755"/>
<comment type="similarity">
    <text evidence="2 5">Belongs to the flagella basal body rod proteins family.</text>
</comment>
<dbReference type="EMBL" id="LVWB01000013">
    <property type="protein sequence ID" value="ONI58733.1"/>
    <property type="molecule type" value="Genomic_DNA"/>
</dbReference>
<dbReference type="InterPro" id="IPR037058">
    <property type="entry name" value="Falgellar_hook_FlgE_sf"/>
</dbReference>
<reference evidence="10 11" key="1">
    <citation type="journal article" date="2017" name="PLoS ONE">
        <title>Genomic sequence of 'Candidatus Liberibacter solanacearum' haplotype C and its comparison with haplotype A and B genomes.</title>
        <authorList>
            <person name="Wang J."/>
            <person name="Haapalainen M."/>
            <person name="Schott T."/>
            <person name="Thompson S.M."/>
            <person name="Smith G.R."/>
            <person name="Nissinen A.I."/>
            <person name="Pirhonen M."/>
        </authorList>
    </citation>
    <scope>NUCLEOTIDE SEQUENCE [LARGE SCALE GENOMIC DNA]</scope>
    <source>
        <strain evidence="10 11">FIN111</strain>
    </source>
</reference>
<evidence type="ECO:0000259" key="9">
    <source>
        <dbReference type="Pfam" id="PF22692"/>
    </source>
</evidence>
<feature type="domain" description="Flagellar hook protein FlgE/F/G-like D1" evidence="9">
    <location>
        <begin position="84"/>
        <end position="131"/>
    </location>
</feature>
<dbReference type="InterPro" id="IPR053967">
    <property type="entry name" value="LlgE_F_G-like_D1"/>
</dbReference>
<dbReference type="PROSITE" id="PS00588">
    <property type="entry name" value="FLAGELLA_BB_ROD"/>
    <property type="match status" value="1"/>
</dbReference>
<accession>A0A1V2N755</accession>
<feature type="domain" description="Flagellar basal-body/hook protein C-terminal" evidence="7">
    <location>
        <begin position="376"/>
        <end position="420"/>
    </location>
</feature>
<name>A0A1V2N755_9HYPH</name>
<dbReference type="Proteomes" id="UP000189542">
    <property type="component" value="Unassembled WGS sequence"/>
</dbReference>
<evidence type="ECO:0000313" key="10">
    <source>
        <dbReference type="EMBL" id="ONI58733.1"/>
    </source>
</evidence>
<dbReference type="GO" id="GO:0009424">
    <property type="term" value="C:bacterial-type flagellum hook"/>
    <property type="evidence" value="ECO:0007669"/>
    <property type="project" value="TreeGrafter"/>
</dbReference>
<proteinExistence type="inferred from homology"/>
<feature type="domain" description="Flagellar hook protein FlgE D2" evidence="8">
    <location>
        <begin position="167"/>
        <end position="301"/>
    </location>
</feature>
<sequence>MGILGTMKTAMSGMDAQSNRVSAVSDNIANVNTIGYKRTAVSFSSLVFPPAAGCHTSGGVAVSDKDMISSQGSLIHTASNTDLAIQGEGFFVVKDKTGTHYLTRSGDFQINNEGFLQNTAGYVLQGYPIRNAFSPVVLNSFQGLETINVRNFEPRAVPTTLGSIPANLDKDAKVVVRSKTPKSNGEDADYTHKSSFSAYDTLGSRVIYDLYYTKVEDKKWEVSIFRQDQSSKNIFPYNVTNPLAVIDVSFDPVTGHLADSSPKEISFDDNTSGVSHPIKIDISKTTQLVGGFIPQNAVINGQAPGKPRDFSVSKDGNIDVIYDDGTRVPVYRLAIATVPSENSLKICDGNTYLPTRDSGDISIGYPGDDQRGNVFSGALETANVDIANELTELIEAQRNYAANSKVFQTGSDFMDILISLKR</sequence>
<dbReference type="GO" id="GO:0005829">
    <property type="term" value="C:cytosol"/>
    <property type="evidence" value="ECO:0007669"/>
    <property type="project" value="TreeGrafter"/>
</dbReference>
<dbReference type="InterPro" id="IPR011491">
    <property type="entry name" value="FlgE_D2"/>
</dbReference>
<evidence type="ECO:0000259" key="6">
    <source>
        <dbReference type="Pfam" id="PF00460"/>
    </source>
</evidence>
<keyword evidence="10" id="KW-0966">Cell projection</keyword>
<evidence type="ECO:0000256" key="4">
    <source>
        <dbReference type="ARBA" id="ARBA00023143"/>
    </source>
</evidence>
<dbReference type="Pfam" id="PF07559">
    <property type="entry name" value="FlgE_D2"/>
    <property type="match status" value="1"/>
</dbReference>
<comment type="caution">
    <text evidence="10">The sequence shown here is derived from an EMBL/GenBank/DDBJ whole genome shotgun (WGS) entry which is preliminary data.</text>
</comment>
<keyword evidence="4 5" id="KW-0975">Bacterial flagellum</keyword>
<keyword evidence="10" id="KW-0282">Flagellum</keyword>
<evidence type="ECO:0000256" key="2">
    <source>
        <dbReference type="ARBA" id="ARBA00009677"/>
    </source>
</evidence>
<evidence type="ECO:0000256" key="5">
    <source>
        <dbReference type="RuleBase" id="RU362116"/>
    </source>
</evidence>
<dbReference type="Gene3D" id="2.60.98.20">
    <property type="entry name" value="Flagellar hook protein FlgE"/>
    <property type="match status" value="1"/>
</dbReference>
<evidence type="ECO:0000259" key="7">
    <source>
        <dbReference type="Pfam" id="PF06429"/>
    </source>
</evidence>